<gene>
    <name evidence="2" type="ORF">R3P38DRAFT_3605516</name>
</gene>
<accession>A0AAW0A9P2</accession>
<feature type="region of interest" description="Disordered" evidence="1">
    <location>
        <begin position="301"/>
        <end position="459"/>
    </location>
</feature>
<evidence type="ECO:0000313" key="2">
    <source>
        <dbReference type="EMBL" id="KAK7002447.1"/>
    </source>
</evidence>
<name>A0AAW0A9P2_9AGAR</name>
<evidence type="ECO:0000313" key="3">
    <source>
        <dbReference type="Proteomes" id="UP001362999"/>
    </source>
</evidence>
<feature type="compositionally biased region" description="Pro residues" evidence="1">
    <location>
        <begin position="435"/>
        <end position="455"/>
    </location>
</feature>
<reference evidence="2 3" key="1">
    <citation type="journal article" date="2024" name="J Genomics">
        <title>Draft genome sequencing and assembly of Favolaschia claudopus CIRM-BRFM 2984 isolated from oak limbs.</title>
        <authorList>
            <person name="Navarro D."/>
            <person name="Drula E."/>
            <person name="Chaduli D."/>
            <person name="Cazenave R."/>
            <person name="Ahrendt S."/>
            <person name="Wang J."/>
            <person name="Lipzen A."/>
            <person name="Daum C."/>
            <person name="Barry K."/>
            <person name="Grigoriev I.V."/>
            <person name="Favel A."/>
            <person name="Rosso M.N."/>
            <person name="Martin F."/>
        </authorList>
    </citation>
    <scope>NUCLEOTIDE SEQUENCE [LARGE SCALE GENOMIC DNA]</scope>
    <source>
        <strain evidence="2 3">CIRM-BRFM 2984</strain>
    </source>
</reference>
<feature type="region of interest" description="Disordered" evidence="1">
    <location>
        <begin position="501"/>
        <end position="543"/>
    </location>
</feature>
<dbReference type="AlphaFoldDB" id="A0AAW0A9P2"/>
<sequence>MSSYDHLRFASNDSSSSGSTFSMPGFQYTDSDSTLPWGERTSQHDTPFADLLNPAHNQLSFQDSSVPLPPQASNPAASVGLMHRIQLQNQEISMLKAENAFLKYVLLSFDSNVVKRLASGRNQNSSFLQMISTFSQKAPSAAPVSNSPDESLRHLTQVQYPLVKFWQRGTWSDLLKSDGVTGSTKTAPDGRKYTPASFLFAEDAKGQLPTEDEVVGLKTAAANIFTDLVRQQLLPDASLGWGHAGHHAKTLFYTSLETKFPSLRLCSNNWKADWVATHSYSNWKGSHGNKYLKCSIKTEPDELDVTSPSPPRARRKQQASKRKQNISENTTPETAGKHVKTHNSEGLEESDLVDDHAPLVPKPSAKKVAVTLGNPLRTTAGKPKMVSRPSKPLPSSAPSASASTPASSLIAPSVPHPAAALTSTSTSAPASTLPPNIPAAPLPPPPAAAAPPPTMPRLTILLPKSTLGTAAPSTPASPFDTPPSHNPLDALALVAANASAGEGVSFSPSPSALLNPLPTPSSSAKDSAAPAKKNKKGSNGPTARALCQTQWLLDNPGETKKTFVTYWSALGQEEKQKWKIREAKAREAYAQALAPSRSTA</sequence>
<evidence type="ECO:0000256" key="1">
    <source>
        <dbReference type="SAM" id="MobiDB-lite"/>
    </source>
</evidence>
<feature type="compositionally biased region" description="Basic residues" evidence="1">
    <location>
        <begin position="312"/>
        <end position="324"/>
    </location>
</feature>
<organism evidence="2 3">
    <name type="scientific">Favolaschia claudopus</name>
    <dbReference type="NCBI Taxonomy" id="2862362"/>
    <lineage>
        <taxon>Eukaryota</taxon>
        <taxon>Fungi</taxon>
        <taxon>Dikarya</taxon>
        <taxon>Basidiomycota</taxon>
        <taxon>Agaricomycotina</taxon>
        <taxon>Agaricomycetes</taxon>
        <taxon>Agaricomycetidae</taxon>
        <taxon>Agaricales</taxon>
        <taxon>Marasmiineae</taxon>
        <taxon>Mycenaceae</taxon>
        <taxon>Favolaschia</taxon>
    </lineage>
</organism>
<protein>
    <submittedName>
        <fullName evidence="2">Uncharacterized protein</fullName>
    </submittedName>
</protein>
<feature type="compositionally biased region" description="Low complexity" evidence="1">
    <location>
        <begin position="501"/>
        <end position="531"/>
    </location>
</feature>
<comment type="caution">
    <text evidence="2">The sequence shown here is derived from an EMBL/GenBank/DDBJ whole genome shotgun (WGS) entry which is preliminary data.</text>
</comment>
<feature type="compositionally biased region" description="Low complexity" evidence="1">
    <location>
        <begin position="387"/>
        <end position="434"/>
    </location>
</feature>
<proteinExistence type="predicted"/>
<keyword evidence="3" id="KW-1185">Reference proteome</keyword>
<dbReference type="Proteomes" id="UP001362999">
    <property type="component" value="Unassembled WGS sequence"/>
</dbReference>
<dbReference type="EMBL" id="JAWWNJ010000079">
    <property type="protein sequence ID" value="KAK7002447.1"/>
    <property type="molecule type" value="Genomic_DNA"/>
</dbReference>